<feature type="non-terminal residue" evidence="1">
    <location>
        <position position="1"/>
    </location>
</feature>
<dbReference type="EMBL" id="CAJVPY010039265">
    <property type="protein sequence ID" value="CAG8804712.1"/>
    <property type="molecule type" value="Genomic_DNA"/>
</dbReference>
<reference evidence="1" key="1">
    <citation type="submission" date="2021-06" db="EMBL/GenBank/DDBJ databases">
        <authorList>
            <person name="Kallberg Y."/>
            <person name="Tangrot J."/>
            <person name="Rosling A."/>
        </authorList>
    </citation>
    <scope>NUCLEOTIDE SEQUENCE</scope>
    <source>
        <strain evidence="1">MA453B</strain>
    </source>
</reference>
<organism evidence="1 2">
    <name type="scientific">Dentiscutata erythropus</name>
    <dbReference type="NCBI Taxonomy" id="1348616"/>
    <lineage>
        <taxon>Eukaryota</taxon>
        <taxon>Fungi</taxon>
        <taxon>Fungi incertae sedis</taxon>
        <taxon>Mucoromycota</taxon>
        <taxon>Glomeromycotina</taxon>
        <taxon>Glomeromycetes</taxon>
        <taxon>Diversisporales</taxon>
        <taxon>Gigasporaceae</taxon>
        <taxon>Dentiscutata</taxon>
    </lineage>
</organism>
<comment type="caution">
    <text evidence="1">The sequence shown here is derived from an EMBL/GenBank/DDBJ whole genome shotgun (WGS) entry which is preliminary data.</text>
</comment>
<accession>A0A9N9K0P1</accession>
<dbReference type="AlphaFoldDB" id="A0A9N9K0P1"/>
<evidence type="ECO:0000313" key="1">
    <source>
        <dbReference type="EMBL" id="CAG8804712.1"/>
    </source>
</evidence>
<proteinExistence type="predicted"/>
<protein>
    <submittedName>
        <fullName evidence="1">5335_t:CDS:1</fullName>
    </submittedName>
</protein>
<dbReference type="Proteomes" id="UP000789405">
    <property type="component" value="Unassembled WGS sequence"/>
</dbReference>
<sequence>INKITATYSLSFVIMNTNTIHWCEQEAVSNDSDNDISESSENEFEVYFLQSNHEECLLSDSLIEFENLTLDNKYISMEIEVFNFQEVSFNKDPTGPSI</sequence>
<name>A0A9N9K0P1_9GLOM</name>
<gene>
    <name evidence="1" type="ORF">DERYTH_LOCUS24156</name>
</gene>
<feature type="non-terminal residue" evidence="1">
    <location>
        <position position="98"/>
    </location>
</feature>
<evidence type="ECO:0000313" key="2">
    <source>
        <dbReference type="Proteomes" id="UP000789405"/>
    </source>
</evidence>
<keyword evidence="2" id="KW-1185">Reference proteome</keyword>